<evidence type="ECO:0000256" key="15">
    <source>
        <dbReference type="ARBA" id="ARBA00023049"/>
    </source>
</evidence>
<dbReference type="Pfam" id="PF17900">
    <property type="entry name" value="Peptidase_M1_N"/>
    <property type="match status" value="1"/>
</dbReference>
<comment type="similarity">
    <text evidence="3 22">Belongs to the peptidase M1 family.</text>
</comment>
<evidence type="ECO:0000256" key="5">
    <source>
        <dbReference type="ARBA" id="ARBA00022438"/>
    </source>
</evidence>
<keyword evidence="11 20" id="KW-0862">Zinc</keyword>
<evidence type="ECO:0000256" key="8">
    <source>
        <dbReference type="ARBA" id="ARBA00022692"/>
    </source>
</evidence>
<comment type="subcellular location">
    <subcellularLocation>
        <location evidence="2">Cell membrane</location>
        <topology evidence="2">Single-pass type II membrane protein</topology>
    </subcellularLocation>
</comment>
<dbReference type="InterPro" id="IPR001930">
    <property type="entry name" value="Peptidase_M1"/>
</dbReference>
<accession>R7TSC3</accession>
<dbReference type="Gene3D" id="2.60.40.1730">
    <property type="entry name" value="tricorn interacting facor f3 domain"/>
    <property type="match status" value="1"/>
</dbReference>
<evidence type="ECO:0000259" key="24">
    <source>
        <dbReference type="Pfam" id="PF11838"/>
    </source>
</evidence>
<evidence type="ECO:0000256" key="18">
    <source>
        <dbReference type="ARBA" id="ARBA00023180"/>
    </source>
</evidence>
<feature type="site" description="Transition state stabilizer" evidence="21">
    <location>
        <position position="459"/>
    </location>
</feature>
<dbReference type="Pfam" id="PF11838">
    <property type="entry name" value="ERAP1_C"/>
    <property type="match status" value="1"/>
</dbReference>
<dbReference type="EC" id="3.4.11.-" evidence="22"/>
<evidence type="ECO:0000259" key="25">
    <source>
        <dbReference type="Pfam" id="PF17900"/>
    </source>
</evidence>
<evidence type="ECO:0000313" key="28">
    <source>
        <dbReference type="Proteomes" id="UP000014760"/>
    </source>
</evidence>
<evidence type="ECO:0000256" key="3">
    <source>
        <dbReference type="ARBA" id="ARBA00010136"/>
    </source>
</evidence>
<dbReference type="Proteomes" id="UP000014760">
    <property type="component" value="Unassembled WGS sequence"/>
</dbReference>
<dbReference type="Gene3D" id="1.10.390.10">
    <property type="entry name" value="Neutral Protease Domain 2"/>
    <property type="match status" value="1"/>
</dbReference>
<evidence type="ECO:0000256" key="16">
    <source>
        <dbReference type="ARBA" id="ARBA00023136"/>
    </source>
</evidence>
<dbReference type="InterPro" id="IPR050344">
    <property type="entry name" value="Peptidase_M1_aminopeptidases"/>
</dbReference>
<keyword evidence="18" id="KW-0325">Glycoprotein</keyword>
<evidence type="ECO:0000256" key="21">
    <source>
        <dbReference type="PIRSR" id="PIRSR634016-4"/>
    </source>
</evidence>
<organism evidence="26">
    <name type="scientific">Capitella teleta</name>
    <name type="common">Polychaete worm</name>
    <dbReference type="NCBI Taxonomy" id="283909"/>
    <lineage>
        <taxon>Eukaryota</taxon>
        <taxon>Metazoa</taxon>
        <taxon>Spiralia</taxon>
        <taxon>Lophotrochozoa</taxon>
        <taxon>Annelida</taxon>
        <taxon>Polychaeta</taxon>
        <taxon>Sedentaria</taxon>
        <taxon>Scolecida</taxon>
        <taxon>Capitellidae</taxon>
        <taxon>Capitella</taxon>
    </lineage>
</organism>
<dbReference type="EMBL" id="AMQN01012514">
    <property type="status" value="NOT_ANNOTATED_CDS"/>
    <property type="molecule type" value="Genomic_DNA"/>
</dbReference>
<dbReference type="FunFam" id="2.60.40.1730:FF:000012">
    <property type="entry name" value="Aminopeptidase N"/>
    <property type="match status" value="1"/>
</dbReference>
<dbReference type="SUPFAM" id="SSF55486">
    <property type="entry name" value="Metalloproteases ('zincins'), catalytic domain"/>
    <property type="match status" value="1"/>
</dbReference>
<sequence length="914" mass="105268">MVNSFQVSHRNACFIVTLFVIIVVCVGLMAGLIGKDDCSGCSSSGNDLTSTLPPLTTTTPSWEDEPFRNPFLPDFLSPVHYDLWMHPDFYGEGNTFEGKETVEIAVTKETKYLMLHIKLMDITKTEVRGHDGQLLDLTRTFEYPDNQYWVVELANPIDPGTSVFLCLEFTGSLTEGIVGYYKSTYEHAETGRVGWMSTTKFQPSDARKAYPCFDEPRFKSTFNISQRHWRNYTALSNMPEYHHEDDENGWRETYYEKTVRMSSYLVAFIVFDFEHKDNIIEPAGIPHRMWAAPDRINQTSYGLEVTKAAAEALEKEFNMTFHLPKLDQVAVPDYPSGATEHWGLITYRESRLLYDPDQVGDYDKQRVATIIAHELVHNYFGNVITCYWWDEIWLNEGYARLYEAFAVDVFDPEFHLQTQFVVNTMQTVMATDAGGSSRPVVVVITNPDEANSAFDSITYSKGASMLRMIEGFVGVDRFRLANQRFLRENEFGSVKSQDLWDAIQKEVGDEMNVTAIMTPWVMQMGLPVINLVLEDNNVIRATQKRFMNDPDADLSEPESPYGYRWDVLLAYETKNGDSDRQWMHAAQESVEFSVAIGNNNWVKFNPNEFEPLDRSNILDDALNIARAGQLDYEVPLNITQYLVNEDEFAPWATVYNNLMYISNTLYWSSVYGPWRRYVEQLSRNRMSKLGVRDEGSHLEKLNRDDIMLISCLHGNEECLVNSSSLFTRWVQDESDSVPTNLRAAVYAFGMQEAGGDDEFDVLWHRYDIGTSGQEKNNILYALAQSTKMWHIQRLLDYSQDPEMIRDQDFFTLIGNIGANPLAKTLLWDWTRANYDALIARFGNDNRSFQWMVPGMVDGYTTQFELQQVEDFYEQYPDAGPGARSREESLDSIRNNIKWRERSEHVIAQWLEKNA</sequence>
<reference evidence="26 28" key="2">
    <citation type="journal article" date="2013" name="Nature">
        <title>Insights into bilaterian evolution from three spiralian genomes.</title>
        <authorList>
            <person name="Simakov O."/>
            <person name="Marletaz F."/>
            <person name="Cho S.J."/>
            <person name="Edsinger-Gonzales E."/>
            <person name="Havlak P."/>
            <person name="Hellsten U."/>
            <person name="Kuo D.H."/>
            <person name="Larsson T."/>
            <person name="Lv J."/>
            <person name="Arendt D."/>
            <person name="Savage R."/>
            <person name="Osoegawa K."/>
            <person name="de Jong P."/>
            <person name="Grimwood J."/>
            <person name="Chapman J.A."/>
            <person name="Shapiro H."/>
            <person name="Aerts A."/>
            <person name="Otillar R.P."/>
            <person name="Terry A.Y."/>
            <person name="Boore J.L."/>
            <person name="Grigoriev I.V."/>
            <person name="Lindberg D.R."/>
            <person name="Seaver E.C."/>
            <person name="Weisblat D.A."/>
            <person name="Putnam N.H."/>
            <person name="Rokhsar D.S."/>
        </authorList>
    </citation>
    <scope>NUCLEOTIDE SEQUENCE</scope>
    <source>
        <strain evidence="26 28">I ESC-2004</strain>
    </source>
</reference>
<dbReference type="GO" id="GO:0005737">
    <property type="term" value="C:cytoplasm"/>
    <property type="evidence" value="ECO:0007669"/>
    <property type="project" value="TreeGrafter"/>
</dbReference>
<dbReference type="OrthoDB" id="510539at2759"/>
<dbReference type="Gene3D" id="1.25.50.20">
    <property type="match status" value="1"/>
</dbReference>
<dbReference type="GO" id="GO:0042277">
    <property type="term" value="F:peptide binding"/>
    <property type="evidence" value="ECO:0007669"/>
    <property type="project" value="TreeGrafter"/>
</dbReference>
<dbReference type="OMA" id="WYVAAEK"/>
<evidence type="ECO:0000256" key="22">
    <source>
        <dbReference type="RuleBase" id="RU364040"/>
    </source>
</evidence>
<dbReference type="PRINTS" id="PR00756">
    <property type="entry name" value="ALADIPTASE"/>
</dbReference>
<evidence type="ECO:0000256" key="13">
    <source>
        <dbReference type="ARBA" id="ARBA00022968"/>
    </source>
</evidence>
<keyword evidence="7 22" id="KW-0645">Protease</keyword>
<evidence type="ECO:0000256" key="1">
    <source>
        <dbReference type="ARBA" id="ARBA00001703"/>
    </source>
</evidence>
<keyword evidence="8 22" id="KW-0812">Transmembrane</keyword>
<dbReference type="HOGENOM" id="CLU_003705_2_0_1"/>
<keyword evidence="13" id="KW-0735">Signal-anchor</keyword>
<dbReference type="InterPro" id="IPR014782">
    <property type="entry name" value="Peptidase_M1_dom"/>
</dbReference>
<dbReference type="CDD" id="cd09601">
    <property type="entry name" value="M1_APN-Q_like"/>
    <property type="match status" value="1"/>
</dbReference>
<feature type="binding site" evidence="20">
    <location>
        <position position="373"/>
    </location>
    <ligand>
        <name>Zn(2+)</name>
        <dbReference type="ChEBI" id="CHEBI:29105"/>
        <note>catalytic</note>
    </ligand>
</feature>
<dbReference type="Pfam" id="PF01433">
    <property type="entry name" value="Peptidase_M1"/>
    <property type="match status" value="1"/>
</dbReference>
<dbReference type="InterPro" id="IPR045357">
    <property type="entry name" value="Aminopeptidase_N-like_N"/>
</dbReference>
<dbReference type="InterPro" id="IPR042097">
    <property type="entry name" value="Aminopeptidase_N-like_N_sf"/>
</dbReference>
<dbReference type="EnsemblMetazoa" id="CapteT205328">
    <property type="protein sequence ID" value="CapteP205328"/>
    <property type="gene ID" value="CapteG205328"/>
</dbReference>
<keyword evidence="12" id="KW-0106">Calcium</keyword>
<evidence type="ECO:0000313" key="26">
    <source>
        <dbReference type="EMBL" id="ELT93925.1"/>
    </source>
</evidence>
<dbReference type="InterPro" id="IPR027268">
    <property type="entry name" value="Peptidase_M4/M1_CTD_sf"/>
</dbReference>
<dbReference type="EMBL" id="KB309567">
    <property type="protein sequence ID" value="ELT93925.1"/>
    <property type="molecule type" value="Genomic_DNA"/>
</dbReference>
<dbReference type="InterPro" id="IPR024571">
    <property type="entry name" value="ERAP1-like_C_dom"/>
</dbReference>
<dbReference type="FunFam" id="1.10.390.10:FF:000016">
    <property type="entry name" value="Glutamyl aminopeptidase"/>
    <property type="match status" value="1"/>
</dbReference>
<dbReference type="GO" id="GO:0043171">
    <property type="term" value="P:peptide catabolic process"/>
    <property type="evidence" value="ECO:0007669"/>
    <property type="project" value="TreeGrafter"/>
</dbReference>
<keyword evidence="17" id="KW-1015">Disulfide bond</keyword>
<evidence type="ECO:0000256" key="9">
    <source>
        <dbReference type="ARBA" id="ARBA00022723"/>
    </source>
</evidence>
<comment type="cofactor">
    <cofactor evidence="20 22">
        <name>Zn(2+)</name>
        <dbReference type="ChEBI" id="CHEBI:29105"/>
    </cofactor>
    <text evidence="20 22">Binds 1 zinc ion per subunit.</text>
</comment>
<evidence type="ECO:0000256" key="4">
    <source>
        <dbReference type="ARBA" id="ARBA00011748"/>
    </source>
</evidence>
<evidence type="ECO:0000256" key="10">
    <source>
        <dbReference type="ARBA" id="ARBA00022801"/>
    </source>
</evidence>
<keyword evidence="6" id="KW-1003">Cell membrane</keyword>
<dbReference type="GO" id="GO:0008270">
    <property type="term" value="F:zinc ion binding"/>
    <property type="evidence" value="ECO:0007669"/>
    <property type="project" value="UniProtKB-UniRule"/>
</dbReference>
<dbReference type="SUPFAM" id="SSF63737">
    <property type="entry name" value="Leukotriene A4 hydrolase N-terminal domain"/>
    <property type="match status" value="1"/>
</dbReference>
<evidence type="ECO:0000256" key="6">
    <source>
        <dbReference type="ARBA" id="ARBA00022475"/>
    </source>
</evidence>
<keyword evidence="15 22" id="KW-0482">Metalloprotease</keyword>
<keyword evidence="16 22" id="KW-0472">Membrane</keyword>
<keyword evidence="5 22" id="KW-0031">Aminopeptidase</keyword>
<dbReference type="GO" id="GO:0005615">
    <property type="term" value="C:extracellular space"/>
    <property type="evidence" value="ECO:0007669"/>
    <property type="project" value="TreeGrafter"/>
</dbReference>
<reference evidence="28" key="1">
    <citation type="submission" date="2012-12" db="EMBL/GenBank/DDBJ databases">
        <authorList>
            <person name="Hellsten U."/>
            <person name="Grimwood J."/>
            <person name="Chapman J.A."/>
            <person name="Shapiro H."/>
            <person name="Aerts A."/>
            <person name="Otillar R.P."/>
            <person name="Terry A.Y."/>
            <person name="Boore J.L."/>
            <person name="Simakov O."/>
            <person name="Marletaz F."/>
            <person name="Cho S.-J."/>
            <person name="Edsinger-Gonzales E."/>
            <person name="Havlak P."/>
            <person name="Kuo D.-H."/>
            <person name="Larsson T."/>
            <person name="Lv J."/>
            <person name="Arendt D."/>
            <person name="Savage R."/>
            <person name="Osoegawa K."/>
            <person name="de Jong P."/>
            <person name="Lindberg D.R."/>
            <person name="Seaver E.C."/>
            <person name="Weisblat D.A."/>
            <person name="Putnam N.H."/>
            <person name="Grigoriev I.V."/>
            <person name="Rokhsar D.S."/>
        </authorList>
    </citation>
    <scope>NUCLEOTIDE SEQUENCE</scope>
    <source>
        <strain evidence="28">I ESC-2004</strain>
    </source>
</reference>
<comment type="catalytic activity">
    <reaction evidence="1">
        <text>Release of N-terminal glutamate (and to a lesser extent aspartate) from a peptide.</text>
        <dbReference type="EC" id="3.4.11.7"/>
    </reaction>
</comment>
<feature type="domain" description="ERAP1-like C-terminal" evidence="24">
    <location>
        <begin position="603"/>
        <end position="894"/>
    </location>
</feature>
<dbReference type="PANTHER" id="PTHR11533:SF276">
    <property type="entry name" value="GLUTAMYL AMINOPEPTIDASE"/>
    <property type="match status" value="1"/>
</dbReference>
<dbReference type="GO" id="GO:0006508">
    <property type="term" value="P:proteolysis"/>
    <property type="evidence" value="ECO:0007669"/>
    <property type="project" value="UniProtKB-KW"/>
</dbReference>
<evidence type="ECO:0000256" key="19">
    <source>
        <dbReference type="PIRSR" id="PIRSR634016-1"/>
    </source>
</evidence>
<name>R7TSC3_CAPTE</name>
<gene>
    <name evidence="26" type="ORF">CAPTEDRAFT_205328</name>
</gene>
<feature type="domain" description="Aminopeptidase N-like N-terminal" evidence="25">
    <location>
        <begin position="78"/>
        <end position="265"/>
    </location>
</feature>
<dbReference type="AlphaFoldDB" id="R7TSC3"/>
<dbReference type="GO" id="GO:0070006">
    <property type="term" value="F:metalloaminopeptidase activity"/>
    <property type="evidence" value="ECO:0007669"/>
    <property type="project" value="TreeGrafter"/>
</dbReference>
<feature type="transmembrane region" description="Helical" evidence="22">
    <location>
        <begin position="12"/>
        <end position="34"/>
    </location>
</feature>
<evidence type="ECO:0000256" key="12">
    <source>
        <dbReference type="ARBA" id="ARBA00022837"/>
    </source>
</evidence>
<dbReference type="STRING" id="283909.R7TSC3"/>
<comment type="subunit">
    <text evidence="4">Homodimer; disulfide-linked.</text>
</comment>
<proteinExistence type="inferred from homology"/>
<keyword evidence="14 22" id="KW-1133">Transmembrane helix</keyword>
<feature type="binding site" evidence="20">
    <location>
        <position position="396"/>
    </location>
    <ligand>
        <name>Zn(2+)</name>
        <dbReference type="ChEBI" id="CHEBI:29105"/>
        <note>catalytic</note>
    </ligand>
</feature>
<feature type="domain" description="Peptidase M1 membrane alanine aminopeptidase" evidence="23">
    <location>
        <begin position="301"/>
        <end position="520"/>
    </location>
</feature>
<evidence type="ECO:0000256" key="14">
    <source>
        <dbReference type="ARBA" id="ARBA00022989"/>
    </source>
</evidence>
<evidence type="ECO:0000256" key="17">
    <source>
        <dbReference type="ARBA" id="ARBA00023157"/>
    </source>
</evidence>
<evidence type="ECO:0000256" key="2">
    <source>
        <dbReference type="ARBA" id="ARBA00004401"/>
    </source>
</evidence>
<evidence type="ECO:0000256" key="7">
    <source>
        <dbReference type="ARBA" id="ARBA00022670"/>
    </source>
</evidence>
<evidence type="ECO:0000259" key="23">
    <source>
        <dbReference type="Pfam" id="PF01433"/>
    </source>
</evidence>
<evidence type="ECO:0000256" key="20">
    <source>
        <dbReference type="PIRSR" id="PIRSR634016-3"/>
    </source>
</evidence>
<keyword evidence="28" id="KW-1185">Reference proteome</keyword>
<reference evidence="27" key="3">
    <citation type="submission" date="2015-06" db="UniProtKB">
        <authorList>
            <consortium name="EnsemblMetazoa"/>
        </authorList>
    </citation>
    <scope>IDENTIFICATION</scope>
</reference>
<keyword evidence="10 22" id="KW-0378">Hydrolase</keyword>
<evidence type="ECO:0000256" key="11">
    <source>
        <dbReference type="ARBA" id="ARBA00022833"/>
    </source>
</evidence>
<dbReference type="GO" id="GO:0005886">
    <property type="term" value="C:plasma membrane"/>
    <property type="evidence" value="ECO:0007669"/>
    <property type="project" value="UniProtKB-SubCell"/>
</dbReference>
<dbReference type="GO" id="GO:0004230">
    <property type="term" value="F:glutamyl aminopeptidase activity"/>
    <property type="evidence" value="ECO:0007669"/>
    <property type="project" value="UniProtKB-EC"/>
</dbReference>
<feature type="active site" description="Proton acceptor" evidence="19">
    <location>
        <position position="374"/>
    </location>
</feature>
<dbReference type="InterPro" id="IPR034016">
    <property type="entry name" value="M1_APN-typ"/>
</dbReference>
<feature type="binding site" evidence="20">
    <location>
        <position position="377"/>
    </location>
    <ligand>
        <name>Zn(2+)</name>
        <dbReference type="ChEBI" id="CHEBI:29105"/>
        <note>catalytic</note>
    </ligand>
</feature>
<dbReference type="PANTHER" id="PTHR11533">
    <property type="entry name" value="PROTEASE M1 ZINC METALLOPROTEASE"/>
    <property type="match status" value="1"/>
</dbReference>
<evidence type="ECO:0000313" key="27">
    <source>
        <dbReference type="EnsemblMetazoa" id="CapteP205328"/>
    </source>
</evidence>
<keyword evidence="9 20" id="KW-0479">Metal-binding</keyword>
<protein>
    <recommendedName>
        <fullName evidence="22">Aminopeptidase</fullName>
        <ecNumber evidence="22">3.4.11.-</ecNumber>
    </recommendedName>
</protein>
<dbReference type="FunFam" id="1.25.50.20:FF:000001">
    <property type="entry name" value="Aminopeptidase"/>
    <property type="match status" value="1"/>
</dbReference>